<dbReference type="AlphaFoldDB" id="A0A0L9Y470"/>
<organism evidence="1 4">
    <name type="scientific">Clostridium botulinum</name>
    <dbReference type="NCBI Taxonomy" id="1491"/>
    <lineage>
        <taxon>Bacteria</taxon>
        <taxon>Bacillati</taxon>
        <taxon>Bacillota</taxon>
        <taxon>Clostridia</taxon>
        <taxon>Eubacteriales</taxon>
        <taxon>Clostridiaceae</taxon>
        <taxon>Clostridium</taxon>
    </lineage>
</organism>
<dbReference type="RefSeq" id="WP_053342798.1">
    <property type="nucleotide sequence ID" value="NZ_JACBBZ010000002.1"/>
</dbReference>
<accession>A0A0L9Y470</accession>
<dbReference type="OrthoDB" id="1908027at2"/>
<comment type="caution">
    <text evidence="1">The sequence shown here is derived from an EMBL/GenBank/DDBJ whole genome shotgun (WGS) entry which is preliminary data.</text>
</comment>
<name>A0A0L9Y470_CLOBO</name>
<dbReference type="Proteomes" id="UP000473681">
    <property type="component" value="Unassembled WGS sequence"/>
</dbReference>
<gene>
    <name evidence="1" type="ORF">FC774_05965</name>
    <name evidence="2" type="ORF">FDB51_05975</name>
</gene>
<protein>
    <submittedName>
        <fullName evidence="1">Uncharacterized protein</fullName>
    </submittedName>
</protein>
<sequence>MLKNMFNFKKICFVFLLFFTMSIIIFQFTACQTLNEKHLNGIVKEMEDKQVPFFTELAYASKDRVIFYGTIGLIVYDVSNKQIHKAINLKDINMNHIQGDEVTIFKVKEDGSEILIFNDSDHNNAYLYNIENDKLSKSDISNFNDEYKGPHYFEDEYNKVDYYNHEYIKKYGDMELLDYAHIDENNMCYLICPSEIGGAKGLSNLKIIIVNKDSNEDEVYEIF</sequence>
<evidence type="ECO:0000313" key="1">
    <source>
        <dbReference type="EMBL" id="NFF87420.1"/>
    </source>
</evidence>
<proteinExistence type="predicted"/>
<dbReference type="Proteomes" id="UP000476820">
    <property type="component" value="Unassembled WGS sequence"/>
</dbReference>
<dbReference type="EMBL" id="SWVK01000006">
    <property type="protein sequence ID" value="NFN34691.1"/>
    <property type="molecule type" value="Genomic_DNA"/>
</dbReference>
<evidence type="ECO:0000313" key="2">
    <source>
        <dbReference type="EMBL" id="NFN34691.1"/>
    </source>
</evidence>
<dbReference type="EMBL" id="SWOV01000011">
    <property type="protein sequence ID" value="NFF87420.1"/>
    <property type="molecule type" value="Genomic_DNA"/>
</dbReference>
<evidence type="ECO:0000313" key="4">
    <source>
        <dbReference type="Proteomes" id="UP000476820"/>
    </source>
</evidence>
<reference evidence="3 4" key="1">
    <citation type="submission" date="2019-04" db="EMBL/GenBank/DDBJ databases">
        <title>Genome sequencing of Clostridium botulinum Groups I-IV and Clostridium butyricum.</title>
        <authorList>
            <person name="Brunt J."/>
            <person name="Van Vliet A.H.M."/>
            <person name="Stringer S.C."/>
            <person name="Carter A.T."/>
            <person name="Peck M.W."/>
        </authorList>
    </citation>
    <scope>NUCLEOTIDE SEQUENCE [LARGE SCALE GENOMIC DNA]</scope>
    <source>
        <strain evidence="1 4">1605</strain>
        <strain evidence="2 3">CB-K-33E</strain>
    </source>
</reference>
<evidence type="ECO:0000313" key="3">
    <source>
        <dbReference type="Proteomes" id="UP000473681"/>
    </source>
</evidence>